<proteinExistence type="predicted"/>
<dbReference type="EMBL" id="JAEKLZ010000466">
    <property type="protein sequence ID" value="MBW8728912.1"/>
    <property type="molecule type" value="Genomic_DNA"/>
</dbReference>
<gene>
    <name evidence="1" type="ORF">JF625_27670</name>
</gene>
<dbReference type="InterPro" id="IPR038573">
    <property type="entry name" value="BrnT_sf"/>
</dbReference>
<reference evidence="1" key="1">
    <citation type="submission" date="2020-06" db="EMBL/GenBank/DDBJ databases">
        <title>Stable isotope informed genome-resolved metagenomics uncovers potential trophic interactions in rhizosphere soil.</title>
        <authorList>
            <person name="Starr E.P."/>
            <person name="Shi S."/>
            <person name="Blazewicz S.J."/>
            <person name="Koch B.J."/>
            <person name="Probst A.J."/>
            <person name="Hungate B.A."/>
            <person name="Pett-Ridge J."/>
            <person name="Firestone M.K."/>
            <person name="Banfield J.F."/>
        </authorList>
    </citation>
    <scope>NUCLEOTIDE SEQUENCE</scope>
    <source>
        <strain evidence="1">YM_69_17</strain>
    </source>
</reference>
<comment type="caution">
    <text evidence="1">The sequence shown here is derived from an EMBL/GenBank/DDBJ whole genome shotgun (WGS) entry which is preliminary data.</text>
</comment>
<protein>
    <submittedName>
        <fullName evidence="1">BrnT family toxin</fullName>
    </submittedName>
</protein>
<name>A0A952FQK2_9PROT</name>
<organism evidence="1 2">
    <name type="scientific">Inquilinus limosus</name>
    <dbReference type="NCBI Taxonomy" id="171674"/>
    <lineage>
        <taxon>Bacteria</taxon>
        <taxon>Pseudomonadati</taxon>
        <taxon>Pseudomonadota</taxon>
        <taxon>Alphaproteobacteria</taxon>
        <taxon>Rhodospirillales</taxon>
        <taxon>Rhodospirillaceae</taxon>
        <taxon>Inquilinus</taxon>
    </lineage>
</organism>
<sequence length="86" mass="9990">MQIEFDPGKDTINVKKHGVSPARAVSLFANLTSDRIDLRRDYAEERRIAHGDVDGRLFVCVYTERDGRRRIISLRKANSREVRRYG</sequence>
<accession>A0A952FQK2</accession>
<dbReference type="Pfam" id="PF04365">
    <property type="entry name" value="BrnT_toxin"/>
    <property type="match status" value="1"/>
</dbReference>
<evidence type="ECO:0000313" key="1">
    <source>
        <dbReference type="EMBL" id="MBW8728912.1"/>
    </source>
</evidence>
<dbReference type="Proteomes" id="UP000700706">
    <property type="component" value="Unassembled WGS sequence"/>
</dbReference>
<dbReference type="Gene3D" id="3.10.450.530">
    <property type="entry name" value="Ribonuclease toxin, BrnT, of type II toxin-antitoxin system"/>
    <property type="match status" value="1"/>
</dbReference>
<evidence type="ECO:0000313" key="2">
    <source>
        <dbReference type="Proteomes" id="UP000700706"/>
    </source>
</evidence>
<dbReference type="InterPro" id="IPR007460">
    <property type="entry name" value="BrnT_toxin"/>
</dbReference>
<dbReference type="AlphaFoldDB" id="A0A952FQK2"/>